<feature type="region of interest" description="Disordered" evidence="4">
    <location>
        <begin position="160"/>
        <end position="247"/>
    </location>
</feature>
<evidence type="ECO:0000256" key="4">
    <source>
        <dbReference type="SAM" id="MobiDB-lite"/>
    </source>
</evidence>
<evidence type="ECO:0000256" key="2">
    <source>
        <dbReference type="ARBA" id="ARBA00023043"/>
    </source>
</evidence>
<dbReference type="EMBL" id="CP069104">
    <property type="protein sequence ID" value="QSS53972.1"/>
    <property type="molecule type" value="Genomic_DNA"/>
</dbReference>
<dbReference type="InterPro" id="IPR036770">
    <property type="entry name" value="Ankyrin_rpt-contain_sf"/>
</dbReference>
<dbReference type="PROSITE" id="PS50297">
    <property type="entry name" value="ANK_REP_REGION"/>
    <property type="match status" value="3"/>
</dbReference>
<dbReference type="PROSITE" id="PS50088">
    <property type="entry name" value="ANK_REPEAT"/>
    <property type="match status" value="3"/>
</dbReference>
<name>A0A8A1LPN9_AJEC8</name>
<feature type="repeat" description="ANK" evidence="3">
    <location>
        <begin position="535"/>
        <end position="567"/>
    </location>
</feature>
<feature type="repeat" description="ANK" evidence="3">
    <location>
        <begin position="376"/>
        <end position="408"/>
    </location>
</feature>
<dbReference type="Pfam" id="PF00023">
    <property type="entry name" value="Ank"/>
    <property type="match status" value="2"/>
</dbReference>
<dbReference type="VEuPathDB" id="FungiDB:I7I53_01397"/>
<protein>
    <submittedName>
        <fullName evidence="5">Ankyrin repeat protein</fullName>
    </submittedName>
</protein>
<evidence type="ECO:0000313" key="6">
    <source>
        <dbReference type="Proteomes" id="UP000663419"/>
    </source>
</evidence>
<sequence>MDPVSAIGLIASIGTLLKASKGTLDLIKSYKHAPKDLFELVHDLEIFEEALRGFDRVLRSRQTKHNISEKILRTAINDGSATVKDLEKRIKQVYKTENSNLRRVRFVQNKSHFETLAKQIKSQCAQLHSFVSLAHLETFLAMCNQHPQLLETCSTGVEEMASEPQFPSDMSESRSPLISRYPSSNSSSIISMSLGSSQPSSRSSISSKNSSTTTSTSFGNTLSVQGHSDRRGSHVSPQSSTLVDSRSTSSLIIRRACRHDCYCKCHDEPTTGESQTPSSRFNARVFRENNKPKVECSDPGCAATISQEKPIPVSFFKKAISNMMSASSIQVRYRLNTYRMVPEGSNAMRYVKHGNLEKLKLAIESGEATPWDTAPDGWSLLHTAAYARQLPTVQYLVELGAETEVSDLGARKPVDFAFLKSRGADATQTEKDIVQVFSKQDDYIDDYEFTPIHIAVLDLYDPEDLERPTLEELLDFVDHANNAPHGTNWSHWKVKYQKRSPLFVTIIEQFRVSAAENPDTGKIIQNLVDQKDRKFHWTPLHWASATGQADKMKILVNTGADLFIKSNLNANILHAAVESNALESLSYALEIHKRYPDLLNIDQSNVWGESPLIMAAQGCLVGCVKLLLEAGADPNVKQENQQVALHYAGLSDRGEKKCETVALLCDASNTAKLDIDAQDEDGRPPIFDFVDDLECMKCLTRHGAKLDLLDNSGNSIIHHACMQGESDSLETLLQLPGDGKLILTRKNNDGNTALIEALRHESIDCAAILLELDDVGDIVGQDGWATVHYAAKLGDPILLKAVLKHPTFTRGMKTGDGKTARVIAMEAGHWQGEIKDLLNRYNALI</sequence>
<dbReference type="InterPro" id="IPR002110">
    <property type="entry name" value="Ankyrin_rpt"/>
</dbReference>
<evidence type="ECO:0000313" key="5">
    <source>
        <dbReference type="EMBL" id="QSS53972.1"/>
    </source>
</evidence>
<dbReference type="Pfam" id="PF12796">
    <property type="entry name" value="Ank_2"/>
    <property type="match status" value="2"/>
</dbReference>
<dbReference type="SMART" id="SM00248">
    <property type="entry name" value="ANK"/>
    <property type="match status" value="9"/>
</dbReference>
<keyword evidence="1" id="KW-0677">Repeat</keyword>
<dbReference type="PANTHER" id="PTHR24198:SF165">
    <property type="entry name" value="ANKYRIN REPEAT-CONTAINING PROTEIN-RELATED"/>
    <property type="match status" value="1"/>
</dbReference>
<dbReference type="PRINTS" id="PR01415">
    <property type="entry name" value="ANKYRIN"/>
</dbReference>
<feature type="compositionally biased region" description="Low complexity" evidence="4">
    <location>
        <begin position="175"/>
        <end position="223"/>
    </location>
</feature>
<dbReference type="AlphaFoldDB" id="A0A8A1LPN9"/>
<gene>
    <name evidence="5" type="ORF">I7I53_01397</name>
</gene>
<proteinExistence type="predicted"/>
<dbReference type="Proteomes" id="UP000663419">
    <property type="component" value="Chromosome 3"/>
</dbReference>
<evidence type="ECO:0000256" key="3">
    <source>
        <dbReference type="PROSITE-ProRule" id="PRU00023"/>
    </source>
</evidence>
<feature type="repeat" description="ANK" evidence="3">
    <location>
        <begin position="607"/>
        <end position="639"/>
    </location>
</feature>
<reference evidence="5" key="1">
    <citation type="submission" date="2021-01" db="EMBL/GenBank/DDBJ databases">
        <title>Chromosome-level genome assembly of a human fungal pathogen reveals clustering of transcriptionally co-regulated genes.</title>
        <authorList>
            <person name="Voorhies M."/>
            <person name="Cohen S."/>
            <person name="Shea T.P."/>
            <person name="Petrus S."/>
            <person name="Munoz J.F."/>
            <person name="Poplawski S."/>
            <person name="Goldman W.E."/>
            <person name="Michael T."/>
            <person name="Cuomo C.A."/>
            <person name="Sil A."/>
            <person name="Beyhan S."/>
        </authorList>
    </citation>
    <scope>NUCLEOTIDE SEQUENCE</scope>
    <source>
        <strain evidence="5">H88</strain>
    </source>
</reference>
<dbReference type="Gene3D" id="1.25.40.20">
    <property type="entry name" value="Ankyrin repeat-containing domain"/>
    <property type="match status" value="3"/>
</dbReference>
<keyword evidence="2 3" id="KW-0040">ANK repeat</keyword>
<dbReference type="PANTHER" id="PTHR24198">
    <property type="entry name" value="ANKYRIN REPEAT AND PROTEIN KINASE DOMAIN-CONTAINING PROTEIN"/>
    <property type="match status" value="1"/>
</dbReference>
<organism evidence="5 6">
    <name type="scientific">Ajellomyces capsulatus (strain H88)</name>
    <name type="common">Darling's disease fungus</name>
    <name type="synonym">Histoplasma capsulatum</name>
    <dbReference type="NCBI Taxonomy" id="544711"/>
    <lineage>
        <taxon>Eukaryota</taxon>
        <taxon>Fungi</taxon>
        <taxon>Dikarya</taxon>
        <taxon>Ascomycota</taxon>
        <taxon>Pezizomycotina</taxon>
        <taxon>Eurotiomycetes</taxon>
        <taxon>Eurotiomycetidae</taxon>
        <taxon>Onygenales</taxon>
        <taxon>Ajellomycetaceae</taxon>
        <taxon>Histoplasma</taxon>
    </lineage>
</organism>
<dbReference type="SUPFAM" id="SSF48403">
    <property type="entry name" value="Ankyrin repeat"/>
    <property type="match status" value="2"/>
</dbReference>
<evidence type="ECO:0000256" key="1">
    <source>
        <dbReference type="ARBA" id="ARBA00022737"/>
    </source>
</evidence>
<accession>A0A8A1LPN9</accession>